<dbReference type="EMBL" id="JANEYF010000241">
    <property type="protein sequence ID" value="KAJ8971213.1"/>
    <property type="molecule type" value="Genomic_DNA"/>
</dbReference>
<gene>
    <name evidence="2" type="ORF">NQ314_000815</name>
</gene>
<name>A0AAV8ZU21_9CUCU</name>
<dbReference type="AlphaFoldDB" id="A0AAV8ZU21"/>
<keyword evidence="3" id="KW-1185">Reference proteome</keyword>
<dbReference type="Proteomes" id="UP001162156">
    <property type="component" value="Unassembled WGS sequence"/>
</dbReference>
<keyword evidence="1" id="KW-0472">Membrane</keyword>
<dbReference type="PANTHER" id="PTHR19991:SF3">
    <property type="entry name" value="LETHAL (2) 01289, ISOFORM F"/>
    <property type="match status" value="1"/>
</dbReference>
<evidence type="ECO:0008006" key="4">
    <source>
        <dbReference type="Google" id="ProtNLM"/>
    </source>
</evidence>
<sequence>MQSDDCEECPDILEELETIDDDTDQHGIQFVKSKDAKLASEIGIFSFPALVYYETGVPIMYDGKLDLGLVLYFFFYYFLSRNRRK</sequence>
<comment type="caution">
    <text evidence="2">The sequence shown here is derived from an EMBL/GenBank/DDBJ whole genome shotgun (WGS) entry which is preliminary data.</text>
</comment>
<feature type="transmembrane region" description="Helical" evidence="1">
    <location>
        <begin position="59"/>
        <end position="79"/>
    </location>
</feature>
<dbReference type="Gene3D" id="3.40.30.10">
    <property type="entry name" value="Glutaredoxin"/>
    <property type="match status" value="1"/>
</dbReference>
<dbReference type="SUPFAM" id="SSF52833">
    <property type="entry name" value="Thioredoxin-like"/>
    <property type="match status" value="1"/>
</dbReference>
<protein>
    <recommendedName>
        <fullName evidence="4">Thioredoxin domain-containing protein</fullName>
    </recommendedName>
</protein>
<evidence type="ECO:0000313" key="2">
    <source>
        <dbReference type="EMBL" id="KAJ8971213.1"/>
    </source>
</evidence>
<accession>A0AAV8ZU21</accession>
<evidence type="ECO:0000313" key="3">
    <source>
        <dbReference type="Proteomes" id="UP001162156"/>
    </source>
</evidence>
<evidence type="ECO:0000256" key="1">
    <source>
        <dbReference type="SAM" id="Phobius"/>
    </source>
</evidence>
<dbReference type="InterPro" id="IPR036249">
    <property type="entry name" value="Thioredoxin-like_sf"/>
</dbReference>
<proteinExistence type="predicted"/>
<organism evidence="2 3">
    <name type="scientific">Rhamnusium bicolor</name>
    <dbReference type="NCBI Taxonomy" id="1586634"/>
    <lineage>
        <taxon>Eukaryota</taxon>
        <taxon>Metazoa</taxon>
        <taxon>Ecdysozoa</taxon>
        <taxon>Arthropoda</taxon>
        <taxon>Hexapoda</taxon>
        <taxon>Insecta</taxon>
        <taxon>Pterygota</taxon>
        <taxon>Neoptera</taxon>
        <taxon>Endopterygota</taxon>
        <taxon>Coleoptera</taxon>
        <taxon>Polyphaga</taxon>
        <taxon>Cucujiformia</taxon>
        <taxon>Chrysomeloidea</taxon>
        <taxon>Cerambycidae</taxon>
        <taxon>Lepturinae</taxon>
        <taxon>Rhagiini</taxon>
        <taxon>Rhamnusium</taxon>
    </lineage>
</organism>
<keyword evidence="1" id="KW-1133">Transmembrane helix</keyword>
<keyword evidence="1" id="KW-0812">Transmembrane</keyword>
<reference evidence="2" key="1">
    <citation type="journal article" date="2023" name="Insect Mol. Biol.">
        <title>Genome sequencing provides insights into the evolution of gene families encoding plant cell wall-degrading enzymes in longhorned beetles.</title>
        <authorList>
            <person name="Shin N.R."/>
            <person name="Okamura Y."/>
            <person name="Kirsch R."/>
            <person name="Pauchet Y."/>
        </authorList>
    </citation>
    <scope>NUCLEOTIDE SEQUENCE</scope>
    <source>
        <strain evidence="2">RBIC_L_NR</strain>
    </source>
</reference>
<dbReference type="PANTHER" id="PTHR19991">
    <property type="entry name" value="L 2 01289"/>
    <property type="match status" value="1"/>
</dbReference>